<keyword evidence="2" id="KW-1185">Reference proteome</keyword>
<evidence type="ECO:0000313" key="1">
    <source>
        <dbReference type="EMBL" id="RSL45088.1"/>
    </source>
</evidence>
<organism evidence="1 2">
    <name type="scientific">Fusarium duplospermum</name>
    <dbReference type="NCBI Taxonomy" id="1325734"/>
    <lineage>
        <taxon>Eukaryota</taxon>
        <taxon>Fungi</taxon>
        <taxon>Dikarya</taxon>
        <taxon>Ascomycota</taxon>
        <taxon>Pezizomycotina</taxon>
        <taxon>Sordariomycetes</taxon>
        <taxon>Hypocreomycetidae</taxon>
        <taxon>Hypocreales</taxon>
        <taxon>Nectriaceae</taxon>
        <taxon>Fusarium</taxon>
        <taxon>Fusarium solani species complex</taxon>
    </lineage>
</organism>
<comment type="caution">
    <text evidence="1">The sequence shown here is derived from an EMBL/GenBank/DDBJ whole genome shotgun (WGS) entry which is preliminary data.</text>
</comment>
<name>A0A428NW93_9HYPO</name>
<evidence type="ECO:0000313" key="2">
    <source>
        <dbReference type="Proteomes" id="UP000288168"/>
    </source>
</evidence>
<dbReference type="EMBL" id="NKCI01000273">
    <property type="protein sequence ID" value="RSL45088.1"/>
    <property type="molecule type" value="Genomic_DNA"/>
</dbReference>
<gene>
    <name evidence="1" type="ORF">CEP54_014412</name>
</gene>
<dbReference type="InterPro" id="IPR036388">
    <property type="entry name" value="WH-like_DNA-bd_sf"/>
</dbReference>
<proteinExistence type="predicted"/>
<dbReference type="Proteomes" id="UP000288168">
    <property type="component" value="Unassembled WGS sequence"/>
</dbReference>
<dbReference type="OrthoDB" id="5011134at2759"/>
<dbReference type="AlphaFoldDB" id="A0A428NW93"/>
<reference evidence="1 2" key="1">
    <citation type="submission" date="2017-06" db="EMBL/GenBank/DDBJ databases">
        <title>Comparative genomic analysis of Ambrosia Fusariam Clade fungi.</title>
        <authorList>
            <person name="Stajich J.E."/>
            <person name="Carrillo J."/>
            <person name="Kijimoto T."/>
            <person name="Eskalen A."/>
            <person name="O'Donnell K."/>
            <person name="Kasson M."/>
        </authorList>
    </citation>
    <scope>NUCLEOTIDE SEQUENCE [LARGE SCALE GENOMIC DNA]</scope>
    <source>
        <strain evidence="1 2">NRRL62584</strain>
    </source>
</reference>
<sequence length="87" mass="10125">MMFDLKTAELIRCQYREWTQEETERVARLMCWGLTNEAIGKIVGRTEHAVHMYVRRNRDIVDVSKGDEEHVLNCQASGPAEEEDEEA</sequence>
<accession>A0A428NW93</accession>
<dbReference type="Gene3D" id="1.10.10.10">
    <property type="entry name" value="Winged helix-like DNA-binding domain superfamily/Winged helix DNA-binding domain"/>
    <property type="match status" value="1"/>
</dbReference>
<protein>
    <submittedName>
        <fullName evidence="1">Uncharacterized protein</fullName>
    </submittedName>
</protein>